<feature type="region of interest" description="Disordered" evidence="1">
    <location>
        <begin position="50"/>
        <end position="82"/>
    </location>
</feature>
<evidence type="ECO:0000313" key="3">
    <source>
        <dbReference type="Proteomes" id="UP001206925"/>
    </source>
</evidence>
<feature type="compositionally biased region" description="Basic and acidic residues" evidence="1">
    <location>
        <begin position="53"/>
        <end position="68"/>
    </location>
</feature>
<dbReference type="EMBL" id="JAMZMK010007738">
    <property type="protein sequence ID" value="KAI7743395.1"/>
    <property type="molecule type" value="Genomic_DNA"/>
</dbReference>
<keyword evidence="3" id="KW-1185">Reference proteome</keyword>
<reference evidence="2" key="1">
    <citation type="submission" date="2022-06" db="EMBL/GenBank/DDBJ databases">
        <title>Uncovering the hologenomic basis of an extraordinary plant invasion.</title>
        <authorList>
            <person name="Bieker V.C."/>
            <person name="Martin M.D."/>
            <person name="Gilbert T."/>
            <person name="Hodgins K."/>
            <person name="Battlay P."/>
            <person name="Petersen B."/>
            <person name="Wilson J."/>
        </authorList>
    </citation>
    <scope>NUCLEOTIDE SEQUENCE</scope>
    <source>
        <strain evidence="2">AA19_3_7</strain>
        <tissue evidence="2">Leaf</tissue>
    </source>
</reference>
<gene>
    <name evidence="2" type="ORF">M8C21_003578</name>
</gene>
<organism evidence="2 3">
    <name type="scientific">Ambrosia artemisiifolia</name>
    <name type="common">Common ragweed</name>
    <dbReference type="NCBI Taxonomy" id="4212"/>
    <lineage>
        <taxon>Eukaryota</taxon>
        <taxon>Viridiplantae</taxon>
        <taxon>Streptophyta</taxon>
        <taxon>Embryophyta</taxon>
        <taxon>Tracheophyta</taxon>
        <taxon>Spermatophyta</taxon>
        <taxon>Magnoliopsida</taxon>
        <taxon>eudicotyledons</taxon>
        <taxon>Gunneridae</taxon>
        <taxon>Pentapetalae</taxon>
        <taxon>asterids</taxon>
        <taxon>campanulids</taxon>
        <taxon>Asterales</taxon>
        <taxon>Asteraceae</taxon>
        <taxon>Asteroideae</taxon>
        <taxon>Heliantheae alliance</taxon>
        <taxon>Heliantheae</taxon>
        <taxon>Ambrosia</taxon>
    </lineage>
</organism>
<proteinExistence type="predicted"/>
<dbReference type="AlphaFoldDB" id="A0AAD5GHZ7"/>
<evidence type="ECO:0000313" key="2">
    <source>
        <dbReference type="EMBL" id="KAI7743395.1"/>
    </source>
</evidence>
<evidence type="ECO:0000256" key="1">
    <source>
        <dbReference type="SAM" id="MobiDB-lite"/>
    </source>
</evidence>
<dbReference type="Proteomes" id="UP001206925">
    <property type="component" value="Unassembled WGS sequence"/>
</dbReference>
<accession>A0AAD5GHZ7</accession>
<sequence length="116" mass="13240">MLLAKRIDRSFCLHTHLPLQIKLTDVMFINTCLTPPLPISQPQKAIQQSRALSIERESRKKKEDDCQRRIRRGGGGGGGRGLKQELLARLRHRITLLRLDGGRRNDLRLHVSGDLQ</sequence>
<comment type="caution">
    <text evidence="2">The sequence shown here is derived from an EMBL/GenBank/DDBJ whole genome shotgun (WGS) entry which is preliminary data.</text>
</comment>
<protein>
    <submittedName>
        <fullName evidence="2">Uncharacterized protein</fullName>
    </submittedName>
</protein>
<feature type="non-terminal residue" evidence="2">
    <location>
        <position position="1"/>
    </location>
</feature>
<name>A0AAD5GHZ7_AMBAR</name>